<reference evidence="2" key="1">
    <citation type="journal article" date="2013" name="Genetics">
        <title>The draft genome and transcriptome of Panagrellus redivivus are shaped by the harsh demands of a free-living lifestyle.</title>
        <authorList>
            <person name="Srinivasan J."/>
            <person name="Dillman A.R."/>
            <person name="Macchietto M.G."/>
            <person name="Heikkinen L."/>
            <person name="Lakso M."/>
            <person name="Fracchia K.M."/>
            <person name="Antoshechkin I."/>
            <person name="Mortazavi A."/>
            <person name="Wong G."/>
            <person name="Sternberg P.W."/>
        </authorList>
    </citation>
    <scope>NUCLEOTIDE SEQUENCE [LARGE SCALE GENOMIC DNA]</scope>
    <source>
        <strain evidence="2">MT8872</strain>
    </source>
</reference>
<sequence length="112" mass="12520">MAGSMAMVGSDGSDGLADRGRRLVLFKLCCNCDAYRRVEDDGQKQPPNKQCLTPKNPEQRPIASGDARVNRISPTTKRPFQWTIHGAQHDYTPTNARNDSQLCVAIMNMKWL</sequence>
<name>A0A7E4VPJ3_PANRE</name>
<protein>
    <submittedName>
        <fullName evidence="3">Uncharacterized protein</fullName>
    </submittedName>
</protein>
<evidence type="ECO:0000313" key="2">
    <source>
        <dbReference type="Proteomes" id="UP000492821"/>
    </source>
</evidence>
<feature type="region of interest" description="Disordered" evidence="1">
    <location>
        <begin position="39"/>
        <end position="64"/>
    </location>
</feature>
<evidence type="ECO:0000313" key="3">
    <source>
        <dbReference type="WBParaSite" id="Pan_g23387.t1"/>
    </source>
</evidence>
<dbReference type="WBParaSite" id="Pan_g23387.t1">
    <property type="protein sequence ID" value="Pan_g23387.t1"/>
    <property type="gene ID" value="Pan_g23387"/>
</dbReference>
<dbReference type="Proteomes" id="UP000492821">
    <property type="component" value="Unassembled WGS sequence"/>
</dbReference>
<proteinExistence type="predicted"/>
<accession>A0A7E4VPJ3</accession>
<reference evidence="3" key="2">
    <citation type="submission" date="2020-10" db="UniProtKB">
        <authorList>
            <consortium name="WormBaseParasite"/>
        </authorList>
    </citation>
    <scope>IDENTIFICATION</scope>
</reference>
<dbReference type="AlphaFoldDB" id="A0A7E4VPJ3"/>
<evidence type="ECO:0000256" key="1">
    <source>
        <dbReference type="SAM" id="MobiDB-lite"/>
    </source>
</evidence>
<organism evidence="2 3">
    <name type="scientific">Panagrellus redivivus</name>
    <name type="common">Microworm</name>
    <dbReference type="NCBI Taxonomy" id="6233"/>
    <lineage>
        <taxon>Eukaryota</taxon>
        <taxon>Metazoa</taxon>
        <taxon>Ecdysozoa</taxon>
        <taxon>Nematoda</taxon>
        <taxon>Chromadorea</taxon>
        <taxon>Rhabditida</taxon>
        <taxon>Tylenchina</taxon>
        <taxon>Panagrolaimomorpha</taxon>
        <taxon>Panagrolaimoidea</taxon>
        <taxon>Panagrolaimidae</taxon>
        <taxon>Panagrellus</taxon>
    </lineage>
</organism>
<keyword evidence="2" id="KW-1185">Reference proteome</keyword>